<keyword evidence="1" id="KW-0418">Kinase</keyword>
<dbReference type="Gene3D" id="3.30.565.10">
    <property type="entry name" value="Histidine kinase-like ATPase, C-terminal domain"/>
    <property type="match status" value="1"/>
</dbReference>
<gene>
    <name evidence="3" type="ORF">BL253_28815</name>
</gene>
<dbReference type="OrthoDB" id="3852691at2"/>
<reference evidence="4" key="1">
    <citation type="submission" date="2016-10" db="EMBL/GenBank/DDBJ databases">
        <title>Frankia sp. NRRL B-16386 Genome sequencing.</title>
        <authorList>
            <person name="Ghodhbane-Gtari F."/>
            <person name="Swanson E."/>
            <person name="Gueddou A."/>
            <person name="Hezbri K."/>
            <person name="Ktari K."/>
            <person name="Nouioui I."/>
            <person name="Morris K."/>
            <person name="Simpson S."/>
            <person name="Abebe-Akele F."/>
            <person name="Thomas K."/>
            <person name="Gtari M."/>
            <person name="Tisa L.S."/>
        </authorList>
    </citation>
    <scope>NUCLEOTIDE SEQUENCE [LARGE SCALE GENOMIC DNA]</scope>
    <source>
        <strain evidence="4">NRRL B-16386</strain>
    </source>
</reference>
<dbReference type="Pfam" id="PF13581">
    <property type="entry name" value="HATPase_c_2"/>
    <property type="match status" value="1"/>
</dbReference>
<dbReference type="InterPro" id="IPR036890">
    <property type="entry name" value="HATPase_C_sf"/>
</dbReference>
<evidence type="ECO:0000313" key="4">
    <source>
        <dbReference type="Proteomes" id="UP000188929"/>
    </source>
</evidence>
<dbReference type="SUPFAM" id="SSF55874">
    <property type="entry name" value="ATPase domain of HSP90 chaperone/DNA topoisomerase II/histidine kinase"/>
    <property type="match status" value="1"/>
</dbReference>
<sequence>MTAIGPPGTPAVTRLPPTRAAVPVVRKRTVQTLRYWSVAPEAIETAELIVSELVTNAVKISRPDDEFIAVRLSATGDTVVVEVWSRPDATELHAIHPADDVESGRGLSIVEALATRWDAYRAESGGVVVWARFPGAIVPAARADRDATPLPTREARPVPEPLWPAPDPQLPSDLPLIEFSTDPAVVARVAERLRALFPWHERHATDAHDAARMVAALHKPHGATDRQRLPTGRD</sequence>
<dbReference type="RefSeq" id="WP_076820543.1">
    <property type="nucleotide sequence ID" value="NZ_MOMC01000066.1"/>
</dbReference>
<evidence type="ECO:0000256" key="1">
    <source>
        <dbReference type="ARBA" id="ARBA00022527"/>
    </source>
</evidence>
<name>A0A1V2I3B2_9ACTN</name>
<dbReference type="EMBL" id="MOMC01000066">
    <property type="protein sequence ID" value="ONH24879.1"/>
    <property type="molecule type" value="Genomic_DNA"/>
</dbReference>
<comment type="caution">
    <text evidence="3">The sequence shown here is derived from an EMBL/GenBank/DDBJ whole genome shotgun (WGS) entry which is preliminary data.</text>
</comment>
<dbReference type="CDD" id="cd16936">
    <property type="entry name" value="HATPase_RsbW-like"/>
    <property type="match status" value="1"/>
</dbReference>
<dbReference type="InterPro" id="IPR003594">
    <property type="entry name" value="HATPase_dom"/>
</dbReference>
<keyword evidence="1" id="KW-0808">Transferase</keyword>
<evidence type="ECO:0000313" key="3">
    <source>
        <dbReference type="EMBL" id="ONH24879.1"/>
    </source>
</evidence>
<dbReference type="AlphaFoldDB" id="A0A1V2I3B2"/>
<keyword evidence="4" id="KW-1185">Reference proteome</keyword>
<accession>A0A1V2I3B2</accession>
<proteinExistence type="predicted"/>
<organism evidence="3 4">
    <name type="scientific">Pseudofrankia asymbiotica</name>
    <dbReference type="NCBI Taxonomy" id="1834516"/>
    <lineage>
        <taxon>Bacteria</taxon>
        <taxon>Bacillati</taxon>
        <taxon>Actinomycetota</taxon>
        <taxon>Actinomycetes</taxon>
        <taxon>Frankiales</taxon>
        <taxon>Frankiaceae</taxon>
        <taxon>Pseudofrankia</taxon>
    </lineage>
</organism>
<dbReference type="PANTHER" id="PTHR35526:SF3">
    <property type="entry name" value="ANTI-SIGMA-F FACTOR RSBW"/>
    <property type="match status" value="1"/>
</dbReference>
<dbReference type="GO" id="GO:0004674">
    <property type="term" value="F:protein serine/threonine kinase activity"/>
    <property type="evidence" value="ECO:0007669"/>
    <property type="project" value="UniProtKB-KW"/>
</dbReference>
<evidence type="ECO:0000259" key="2">
    <source>
        <dbReference type="Pfam" id="PF13581"/>
    </source>
</evidence>
<keyword evidence="1" id="KW-0723">Serine/threonine-protein kinase</keyword>
<dbReference type="Proteomes" id="UP000188929">
    <property type="component" value="Unassembled WGS sequence"/>
</dbReference>
<dbReference type="PANTHER" id="PTHR35526">
    <property type="entry name" value="ANTI-SIGMA-F FACTOR RSBW-RELATED"/>
    <property type="match status" value="1"/>
</dbReference>
<dbReference type="STRING" id="1834516.BL253_28815"/>
<feature type="domain" description="Histidine kinase/HSP90-like ATPase" evidence="2">
    <location>
        <begin position="16"/>
        <end position="132"/>
    </location>
</feature>
<protein>
    <recommendedName>
        <fullName evidence="2">Histidine kinase/HSP90-like ATPase domain-containing protein</fullName>
    </recommendedName>
</protein>
<dbReference type="InterPro" id="IPR050267">
    <property type="entry name" value="Anti-sigma-factor_SerPK"/>
</dbReference>